<comment type="cofactor">
    <cofactor evidence="1 7">
        <name>pyridoxal 5'-phosphate</name>
        <dbReference type="ChEBI" id="CHEBI:597326"/>
    </cofactor>
</comment>
<dbReference type="OrthoDB" id="3398487at2"/>
<comment type="function">
    <text evidence="7">Catalyzes reversively the conversion of L-aspartate beta-semialdehyde (ASA) to L-2,4-diaminobutyrate (DABA) by transamination with L-glutamate.</text>
</comment>
<evidence type="ECO:0000256" key="5">
    <source>
        <dbReference type="ARBA" id="ARBA00022898"/>
    </source>
</evidence>
<dbReference type="PIRSF" id="PIRSF000521">
    <property type="entry name" value="Transaminase_4ab_Lys_Orn"/>
    <property type="match status" value="1"/>
</dbReference>
<dbReference type="GO" id="GO:0030170">
    <property type="term" value="F:pyridoxal phosphate binding"/>
    <property type="evidence" value="ECO:0007669"/>
    <property type="project" value="InterPro"/>
</dbReference>
<evidence type="ECO:0000256" key="7">
    <source>
        <dbReference type="RuleBase" id="RU365034"/>
    </source>
</evidence>
<dbReference type="EMBL" id="CP024608">
    <property type="protein sequence ID" value="ATQ73998.1"/>
    <property type="molecule type" value="Genomic_DNA"/>
</dbReference>
<dbReference type="AlphaFoldDB" id="A0A2D2DG71"/>
<dbReference type="GO" id="GO:0019491">
    <property type="term" value="P:ectoine biosynthetic process"/>
    <property type="evidence" value="ECO:0007669"/>
    <property type="project" value="UniProtKB-UniPathway"/>
</dbReference>
<dbReference type="InterPro" id="IPR004637">
    <property type="entry name" value="Dat"/>
</dbReference>
<dbReference type="NCBIfam" id="NF006733">
    <property type="entry name" value="PRK09264.1"/>
    <property type="match status" value="1"/>
</dbReference>
<dbReference type="PROSITE" id="PS00600">
    <property type="entry name" value="AA_TRANSFER_CLASS_3"/>
    <property type="match status" value="1"/>
</dbReference>
<evidence type="ECO:0000256" key="3">
    <source>
        <dbReference type="ARBA" id="ARBA00022576"/>
    </source>
</evidence>
<dbReference type="InterPro" id="IPR012773">
    <property type="entry name" value="Ectoine_EctB"/>
</dbReference>
<dbReference type="CDD" id="cd00610">
    <property type="entry name" value="OAT_like"/>
    <property type="match status" value="1"/>
</dbReference>
<dbReference type="SUPFAM" id="SSF53383">
    <property type="entry name" value="PLP-dependent transferases"/>
    <property type="match status" value="1"/>
</dbReference>
<dbReference type="Gene3D" id="3.90.1150.10">
    <property type="entry name" value="Aspartate Aminotransferase, domain 1"/>
    <property type="match status" value="1"/>
</dbReference>
<dbReference type="InterPro" id="IPR049704">
    <property type="entry name" value="Aminotrans_3_PPA_site"/>
</dbReference>
<comment type="pathway">
    <text evidence="7">Amine and polyamine biosynthesis; ectoine biosynthesis; L-ectoine from L-aspartate 4-semialdehyde: step 1/3.</text>
</comment>
<dbReference type="InterPro" id="IPR005814">
    <property type="entry name" value="Aminotrans_3"/>
</dbReference>
<accession>A0A2D2DG71</accession>
<keyword evidence="9" id="KW-1185">Reference proteome</keyword>
<dbReference type="Proteomes" id="UP000229897">
    <property type="component" value="Chromosome"/>
</dbReference>
<protein>
    <recommendedName>
        <fullName evidence="7">Diaminobutyrate--2-oxoglutarate transaminase</fullName>
        <ecNumber evidence="7">2.6.1.76</ecNumber>
    </recommendedName>
    <alternativeName>
        <fullName evidence="7">DABA aminotransferase</fullName>
    </alternativeName>
</protein>
<evidence type="ECO:0000256" key="6">
    <source>
        <dbReference type="RuleBase" id="RU003560"/>
    </source>
</evidence>
<dbReference type="RefSeq" id="WP_099873986.1">
    <property type="nucleotide sequence ID" value="NZ_CP024608.1"/>
</dbReference>
<name>A0A2D2DG71_9BURK</name>
<dbReference type="GO" id="GO:0045303">
    <property type="term" value="F:diaminobutyrate-2-oxoglutarate transaminase activity"/>
    <property type="evidence" value="ECO:0007669"/>
    <property type="project" value="UniProtKB-EC"/>
</dbReference>
<sequence length="438" mass="47916">MPNNLASINEAFSTFEVHESKVRSYCRDFPVKIRHAKGSKIHSVDQQVYVDFFAGAGALNYGHNCEPLKEKLKAYLDNDGITHSLDFYTEAKEDFIYTFQEEILHRRGMKYKVQFTGPTGTNAVEAALKLARKVTKRSNVIAFSNAFHGMSLGSLAATSNPKKRQGAGVALGGVTFMPYEGYLGEQVDSIDLIARMLQPGSGVEAPAAFLIETIQGEGGLRCVSARWLQRLQALAHEHGALLIIDDIQSGCGRSGRFFSFEGMGVTPDIVCLSKSLSGYGLPFSMNLINPDHDVWEPGEHNGTFRGNNLAFVTAKAAIDTFWSAPAFERELQQKIVYLHGRLKALAERSSEYIPEARFLGRGFMCGIDVGSGEVASNISQEAFRAGLIVETCGVHGQVVKLLPALTIEYEVLVQGLDMLAAAFEQVIGIARYSEEKAA</sequence>
<dbReference type="InterPro" id="IPR015421">
    <property type="entry name" value="PyrdxlP-dep_Trfase_major"/>
</dbReference>
<dbReference type="InterPro" id="IPR015422">
    <property type="entry name" value="PyrdxlP-dep_Trfase_small"/>
</dbReference>
<dbReference type="PANTHER" id="PTHR43552">
    <property type="entry name" value="DIAMINOBUTYRATE--2-OXOGLUTARATE AMINOTRANSFERASE"/>
    <property type="match status" value="1"/>
</dbReference>
<dbReference type="InterPro" id="IPR015424">
    <property type="entry name" value="PyrdxlP-dep_Trfase"/>
</dbReference>
<dbReference type="NCBIfam" id="TIGR02407">
    <property type="entry name" value="ectoine_ectB"/>
    <property type="match status" value="1"/>
</dbReference>
<dbReference type="GO" id="GO:0047307">
    <property type="term" value="F:diaminobutyrate-pyruvate transaminase activity"/>
    <property type="evidence" value="ECO:0007669"/>
    <property type="project" value="InterPro"/>
</dbReference>
<evidence type="ECO:0000256" key="4">
    <source>
        <dbReference type="ARBA" id="ARBA00022679"/>
    </source>
</evidence>
<gene>
    <name evidence="8" type="primary">ectB</name>
    <name evidence="8" type="ORF">CR152_05285</name>
</gene>
<dbReference type="EC" id="2.6.1.76" evidence="7"/>
<dbReference type="Gene3D" id="3.40.640.10">
    <property type="entry name" value="Type I PLP-dependent aspartate aminotransferase-like (Major domain)"/>
    <property type="match status" value="1"/>
</dbReference>
<dbReference type="Pfam" id="PF00202">
    <property type="entry name" value="Aminotran_3"/>
    <property type="match status" value="1"/>
</dbReference>
<dbReference type="PANTHER" id="PTHR43552:SF2">
    <property type="entry name" value="DIAMINOBUTYRATE--2-OXOGLUTARATE TRANSAMINASE"/>
    <property type="match status" value="1"/>
</dbReference>
<keyword evidence="4 7" id="KW-0808">Transferase</keyword>
<comment type="similarity">
    <text evidence="2 6">Belongs to the class-III pyridoxal-phosphate-dependent aminotransferase family.</text>
</comment>
<dbReference type="NCBIfam" id="TIGR00709">
    <property type="entry name" value="dat"/>
    <property type="match status" value="1"/>
</dbReference>
<keyword evidence="3 7" id="KW-0032">Aminotransferase</keyword>
<evidence type="ECO:0000256" key="1">
    <source>
        <dbReference type="ARBA" id="ARBA00001933"/>
    </source>
</evidence>
<dbReference type="KEGG" id="mass:CR152_05285"/>
<keyword evidence="5 6" id="KW-0663">Pyridoxal phosphate</keyword>
<organism evidence="8 9">
    <name type="scientific">Massilia violaceinigra</name>
    <dbReference type="NCBI Taxonomy" id="2045208"/>
    <lineage>
        <taxon>Bacteria</taxon>
        <taxon>Pseudomonadati</taxon>
        <taxon>Pseudomonadota</taxon>
        <taxon>Betaproteobacteria</taxon>
        <taxon>Burkholderiales</taxon>
        <taxon>Oxalobacteraceae</taxon>
        <taxon>Telluria group</taxon>
        <taxon>Massilia</taxon>
    </lineage>
</organism>
<evidence type="ECO:0000313" key="9">
    <source>
        <dbReference type="Proteomes" id="UP000229897"/>
    </source>
</evidence>
<dbReference type="UniPathway" id="UPA00067">
    <property type="reaction ID" value="UER00121"/>
</dbReference>
<proteinExistence type="inferred from homology"/>
<reference evidence="8" key="1">
    <citation type="submission" date="2017-10" db="EMBL/GenBank/DDBJ databases">
        <title>Massilia psychrophilum sp. nov., a novel purple-pigmented bacterium isolated from Tianshan glacier, Xinjiang Municipality, China.</title>
        <authorList>
            <person name="Wang H."/>
        </authorList>
    </citation>
    <scope>NUCLEOTIDE SEQUENCE [LARGE SCALE GENOMIC DNA]</scope>
    <source>
        <strain evidence="8">B2</strain>
    </source>
</reference>
<evidence type="ECO:0000313" key="8">
    <source>
        <dbReference type="EMBL" id="ATQ73998.1"/>
    </source>
</evidence>
<evidence type="ECO:0000256" key="2">
    <source>
        <dbReference type="ARBA" id="ARBA00008954"/>
    </source>
</evidence>
<comment type="catalytic activity">
    <reaction evidence="7">
        <text>L-2,4-diaminobutanoate + 2-oxoglutarate = L-aspartate 4-semialdehyde + L-glutamate</text>
        <dbReference type="Rhea" id="RHEA:11160"/>
        <dbReference type="ChEBI" id="CHEBI:16810"/>
        <dbReference type="ChEBI" id="CHEBI:29985"/>
        <dbReference type="ChEBI" id="CHEBI:58761"/>
        <dbReference type="ChEBI" id="CHEBI:537519"/>
        <dbReference type="EC" id="2.6.1.76"/>
    </reaction>
</comment>